<dbReference type="Proteomes" id="UP000195162">
    <property type="component" value="Unassembled WGS sequence"/>
</dbReference>
<dbReference type="Gene3D" id="3.40.190.80">
    <property type="match status" value="1"/>
</dbReference>
<comment type="similarity">
    <text evidence="1">Belongs to the inositol monophosphatase superfamily.</text>
</comment>
<keyword evidence="2" id="KW-0460">Magnesium</keyword>
<dbReference type="PRINTS" id="PR00377">
    <property type="entry name" value="IMPHPHTASES"/>
</dbReference>
<reference evidence="3 4" key="1">
    <citation type="submission" date="2017-05" db="EMBL/GenBank/DDBJ databases">
        <authorList>
            <person name="Song R."/>
            <person name="Chenine A.L."/>
            <person name="Ruprecht R.M."/>
        </authorList>
    </citation>
    <scope>NUCLEOTIDE SEQUENCE [LARGE SCALE GENOMIC DNA]</scope>
    <source>
        <strain evidence="3 4">ARLG1955</strain>
    </source>
</reference>
<evidence type="ECO:0000256" key="2">
    <source>
        <dbReference type="PIRSR" id="PIRSR600760-2"/>
    </source>
</evidence>
<dbReference type="AlphaFoldDB" id="A0A242U9Y6"/>
<dbReference type="SUPFAM" id="SSF56655">
    <property type="entry name" value="Carbohydrate phosphatase"/>
    <property type="match status" value="1"/>
</dbReference>
<comment type="caution">
    <text evidence="3">The sequence shown here is derived from an EMBL/GenBank/DDBJ whole genome shotgun (WGS) entry which is preliminary data.</text>
</comment>
<feature type="binding site" evidence="2">
    <location>
        <position position="92"/>
    </location>
    <ligand>
        <name>Mg(2+)</name>
        <dbReference type="ChEBI" id="CHEBI:18420"/>
        <label>1</label>
        <note>catalytic</note>
    </ligand>
</feature>
<dbReference type="PANTHER" id="PTHR20854:SF4">
    <property type="entry name" value="INOSITOL-1-MONOPHOSPHATASE-RELATED"/>
    <property type="match status" value="1"/>
</dbReference>
<dbReference type="Pfam" id="PF00459">
    <property type="entry name" value="Inositol_P"/>
    <property type="match status" value="1"/>
</dbReference>
<dbReference type="CDD" id="cd01641">
    <property type="entry name" value="Bacterial_IMPase_like_1"/>
    <property type="match status" value="1"/>
</dbReference>
<feature type="binding site" evidence="2">
    <location>
        <position position="89"/>
    </location>
    <ligand>
        <name>Mg(2+)</name>
        <dbReference type="ChEBI" id="CHEBI:18420"/>
        <label>1</label>
        <note>catalytic</note>
    </ligand>
</feature>
<evidence type="ECO:0000313" key="4">
    <source>
        <dbReference type="Proteomes" id="UP000195162"/>
    </source>
</evidence>
<proteinExistence type="inferred from homology"/>
<organism evidence="3 4">
    <name type="scientific">Acinetobacter pittii</name>
    <name type="common">Acinetobacter genomosp. 3</name>
    <dbReference type="NCBI Taxonomy" id="48296"/>
    <lineage>
        <taxon>Bacteria</taxon>
        <taxon>Pseudomonadati</taxon>
        <taxon>Pseudomonadota</taxon>
        <taxon>Gammaproteobacteria</taxon>
        <taxon>Moraxellales</taxon>
        <taxon>Moraxellaceae</taxon>
        <taxon>Acinetobacter</taxon>
        <taxon>Acinetobacter calcoaceticus/baumannii complex</taxon>
    </lineage>
</organism>
<feature type="binding site" evidence="2">
    <location>
        <position position="91"/>
    </location>
    <ligand>
        <name>Mg(2+)</name>
        <dbReference type="ChEBI" id="CHEBI:18420"/>
        <label>1</label>
        <note>catalytic</note>
    </ligand>
</feature>
<dbReference type="GO" id="GO:0006020">
    <property type="term" value="P:inositol metabolic process"/>
    <property type="evidence" value="ECO:0007669"/>
    <property type="project" value="TreeGrafter"/>
</dbReference>
<name>A0A242U9Y6_ACIPI</name>
<accession>A0A242U9Y6</accession>
<dbReference type="GO" id="GO:0007165">
    <property type="term" value="P:signal transduction"/>
    <property type="evidence" value="ECO:0007669"/>
    <property type="project" value="TreeGrafter"/>
</dbReference>
<dbReference type="PANTHER" id="PTHR20854">
    <property type="entry name" value="INOSITOL MONOPHOSPHATASE"/>
    <property type="match status" value="1"/>
</dbReference>
<dbReference type="GO" id="GO:0008934">
    <property type="term" value="F:inositol monophosphate 1-phosphatase activity"/>
    <property type="evidence" value="ECO:0007669"/>
    <property type="project" value="TreeGrafter"/>
</dbReference>
<evidence type="ECO:0000313" key="3">
    <source>
        <dbReference type="EMBL" id="OTU29130.1"/>
    </source>
</evidence>
<comment type="cofactor">
    <cofactor evidence="2">
        <name>Mg(2+)</name>
        <dbReference type="ChEBI" id="CHEBI:18420"/>
    </cofactor>
</comment>
<dbReference type="RefSeq" id="WP_031963998.1">
    <property type="nucleotide sequence ID" value="NZ_JADVOL010000019.1"/>
</dbReference>
<protein>
    <submittedName>
        <fullName evidence="3">Inositol monophosphatase</fullName>
    </submittedName>
</protein>
<feature type="binding site" evidence="2">
    <location>
        <position position="216"/>
    </location>
    <ligand>
        <name>Mg(2+)</name>
        <dbReference type="ChEBI" id="CHEBI:18420"/>
        <label>1</label>
        <note>catalytic</note>
    </ligand>
</feature>
<sequence length="263" mass="29657">MTNIFPDIYFLHKLADVADAETLPRFRSHIDLEIQTKLKKNVSFDPVTIADKAAEYAMRKMITEYYPDHSIMGEEFGAIENGEIRWILDPIDGTRPYLLGIPVWGTLIGLEHNDKMCLGMLSQPFTNERFWSDGESSFHQYNKVQKKLKIQRNKKISEAILHINHPRSSNLYPHINFTELSEQVLMTRYGAECYAFAMLAAGYIDICFEFSLQPYDIAALIPIIENAGGVISTLDGSSAHKGGTIVAASSQSLHEQALKILNS</sequence>
<gene>
    <name evidence="3" type="ORF">CAT59_05665</name>
</gene>
<keyword evidence="2" id="KW-0479">Metal-binding</keyword>
<feature type="binding site" evidence="2">
    <location>
        <position position="74"/>
    </location>
    <ligand>
        <name>Mg(2+)</name>
        <dbReference type="ChEBI" id="CHEBI:18420"/>
        <label>1</label>
        <note>catalytic</note>
    </ligand>
</feature>
<dbReference type="InterPro" id="IPR000760">
    <property type="entry name" value="Inositol_monophosphatase-like"/>
</dbReference>
<evidence type="ECO:0000256" key="1">
    <source>
        <dbReference type="ARBA" id="ARBA00009759"/>
    </source>
</evidence>
<dbReference type="GO" id="GO:0046872">
    <property type="term" value="F:metal ion binding"/>
    <property type="evidence" value="ECO:0007669"/>
    <property type="project" value="UniProtKB-KW"/>
</dbReference>
<dbReference type="EMBL" id="NGIR01000016">
    <property type="protein sequence ID" value="OTU29130.1"/>
    <property type="molecule type" value="Genomic_DNA"/>
</dbReference>
<dbReference type="Gene3D" id="3.30.540.10">
    <property type="entry name" value="Fructose-1,6-Bisphosphatase, subunit A, domain 1"/>
    <property type="match status" value="1"/>
</dbReference>